<protein>
    <submittedName>
        <fullName evidence="10">Aldehyde:ferredoxin oxidoreductase</fullName>
    </submittedName>
</protein>
<dbReference type="GO" id="GO:0009055">
    <property type="term" value="F:electron transfer activity"/>
    <property type="evidence" value="ECO:0007669"/>
    <property type="project" value="InterPro"/>
</dbReference>
<keyword evidence="3" id="KW-0004">4Fe-4S</keyword>
<dbReference type="InterPro" id="IPR013983">
    <property type="entry name" value="Ald_Fedxn_OxRdtase_N"/>
</dbReference>
<accession>A0A1T5JJN6</accession>
<evidence type="ECO:0000313" key="10">
    <source>
        <dbReference type="EMBL" id="SKC51670.1"/>
    </source>
</evidence>
<dbReference type="Proteomes" id="UP000190285">
    <property type="component" value="Unassembled WGS sequence"/>
</dbReference>
<dbReference type="GO" id="GO:0051539">
    <property type="term" value="F:4 iron, 4 sulfur cluster binding"/>
    <property type="evidence" value="ECO:0007669"/>
    <property type="project" value="UniProtKB-KW"/>
</dbReference>
<dbReference type="PANTHER" id="PTHR30038:SF0">
    <property type="entry name" value="TUNGSTEN-CONTAINING ALDEHYDE FERREDOXIN OXIDOREDUCTASE"/>
    <property type="match status" value="1"/>
</dbReference>
<keyword evidence="5" id="KW-0560">Oxidoreductase</keyword>
<dbReference type="Pfam" id="PF02730">
    <property type="entry name" value="AFOR_N"/>
    <property type="match status" value="1"/>
</dbReference>
<dbReference type="SUPFAM" id="SSF56228">
    <property type="entry name" value="Aldehyde ferredoxin oxidoreductase, N-terminal domain"/>
    <property type="match status" value="1"/>
</dbReference>
<dbReference type="STRING" id="36842.SAMN02194393_01243"/>
<feature type="domain" description="Aldehyde ferredoxin oxidoreductase N-terminal" evidence="9">
    <location>
        <begin position="4"/>
        <end position="206"/>
    </location>
</feature>
<dbReference type="SUPFAM" id="SSF48310">
    <property type="entry name" value="Aldehyde ferredoxin oxidoreductase, C-terminal domains"/>
    <property type="match status" value="1"/>
</dbReference>
<dbReference type="PANTHER" id="PTHR30038">
    <property type="entry name" value="ALDEHYDE FERREDOXIN OXIDOREDUCTASE"/>
    <property type="match status" value="1"/>
</dbReference>
<evidence type="ECO:0000256" key="4">
    <source>
        <dbReference type="ARBA" id="ARBA00022723"/>
    </source>
</evidence>
<evidence type="ECO:0000256" key="1">
    <source>
        <dbReference type="ARBA" id="ARBA00001966"/>
    </source>
</evidence>
<keyword evidence="11" id="KW-1185">Reference proteome</keyword>
<dbReference type="Gene3D" id="1.10.569.10">
    <property type="entry name" value="Aldehyde Ferredoxin Oxidoreductase Protein, subunit A, domain 2"/>
    <property type="match status" value="1"/>
</dbReference>
<dbReference type="SMART" id="SM00790">
    <property type="entry name" value="AFOR_N"/>
    <property type="match status" value="1"/>
</dbReference>
<dbReference type="InterPro" id="IPR001203">
    <property type="entry name" value="OxRdtase_Ald_Fedxn_C"/>
</dbReference>
<sequence>MYGYNGKILRINLKERTINVEKLDLEMAKKFLGGRGLGTKMLIDEIDPKIDALSSENKFMVVTGPLTGTDTPTGGRYMVVTKSPLSGTVASSNSGGFWGAELKFAGYDAIIVEEKSDIPVYINIEDDKVEIKDAANLWGKIVSETTDILEKEYGDKVKVLTIGPAGEKLSKLAAVMNDKDRAAGRSGVGAVMGSKNLKAITVKGSNRKIEVSDPDKLKKVFSRSLKKIRENGVTGEGLPTYGTAILVNIINENGAHPINNFQEAYFDKAEEISGETLAEKYLIKKEGCFRCPIACGRYCKVDDIEGGGPEYETIWSFGSDCGISDLGEIIKANYWCNEMGLDTISAGATLATAMELHEKGYIKDDEIDGTPLKFGNSEAVVEWTKKMALREGFGDKLAEGSYRLAEMYGAAELSMSVKKLEIPAYDPRGIQGQGLQYATSNRGGCHVRGYLISPEILGLPEKLDRFSLEGKATWAKVFQDLTASIDSLGLCLFTSFALGAEDYADLCNAVCGTNHTAETIFKAGDRIWNLEKIFNLKAGIDSTEDKLPKRLLNDPIPEGPSKGWVHKLDELLPKYYEERGWNAKGIPTETKLADLGLVDEAFDEAAVTK</sequence>
<evidence type="ECO:0000256" key="6">
    <source>
        <dbReference type="ARBA" id="ARBA00023004"/>
    </source>
</evidence>
<reference evidence="10 11" key="1">
    <citation type="submission" date="2017-02" db="EMBL/GenBank/DDBJ databases">
        <authorList>
            <person name="Peterson S.W."/>
        </authorList>
    </citation>
    <scope>NUCLEOTIDE SEQUENCE [LARGE SCALE GENOMIC DNA]</scope>
    <source>
        <strain evidence="10 11">M1</strain>
    </source>
</reference>
<keyword evidence="4" id="KW-0479">Metal-binding</keyword>
<dbReference type="AlphaFoldDB" id="A0A1T5JJN6"/>
<dbReference type="InterPro" id="IPR051919">
    <property type="entry name" value="W-dependent_AOR"/>
</dbReference>
<evidence type="ECO:0000256" key="3">
    <source>
        <dbReference type="ARBA" id="ARBA00022485"/>
    </source>
</evidence>
<gene>
    <name evidence="10" type="ORF">SAMN02194393_01243</name>
</gene>
<comment type="similarity">
    <text evidence="2">Belongs to the AOR/FOR family.</text>
</comment>
<proteinExistence type="inferred from homology"/>
<comment type="cofactor">
    <cofactor evidence="8">
        <name>tungstopterin</name>
        <dbReference type="ChEBI" id="CHEBI:30402"/>
    </cofactor>
</comment>
<evidence type="ECO:0000256" key="5">
    <source>
        <dbReference type="ARBA" id="ARBA00023002"/>
    </source>
</evidence>
<dbReference type="Gene3D" id="1.10.599.10">
    <property type="entry name" value="Aldehyde Ferredoxin Oxidoreductase Protein, subunit A, domain 3"/>
    <property type="match status" value="1"/>
</dbReference>
<dbReference type="InterPro" id="IPR013985">
    <property type="entry name" value="Ald_Fedxn_OxRdtase_dom3"/>
</dbReference>
<organism evidence="10 11">
    <name type="scientific">Maledivibacter halophilus</name>
    <dbReference type="NCBI Taxonomy" id="36842"/>
    <lineage>
        <taxon>Bacteria</taxon>
        <taxon>Bacillati</taxon>
        <taxon>Bacillota</taxon>
        <taxon>Clostridia</taxon>
        <taxon>Peptostreptococcales</taxon>
        <taxon>Caminicellaceae</taxon>
        <taxon>Maledivibacter</taxon>
    </lineage>
</organism>
<keyword evidence="6" id="KW-0408">Iron</keyword>
<dbReference type="InterPro" id="IPR036503">
    <property type="entry name" value="Ald_Fedxn_OxRdtase_N_sf"/>
</dbReference>
<dbReference type="OrthoDB" id="9763894at2"/>
<comment type="cofactor">
    <cofactor evidence="1">
        <name>[4Fe-4S] cluster</name>
        <dbReference type="ChEBI" id="CHEBI:49883"/>
    </cofactor>
</comment>
<dbReference type="InterPro" id="IPR013984">
    <property type="entry name" value="Ald_Fedxn_OxRdtase_dom2"/>
</dbReference>
<dbReference type="GO" id="GO:0046872">
    <property type="term" value="F:metal ion binding"/>
    <property type="evidence" value="ECO:0007669"/>
    <property type="project" value="UniProtKB-KW"/>
</dbReference>
<name>A0A1T5JJN6_9FIRM</name>
<dbReference type="Gene3D" id="3.60.9.10">
    <property type="entry name" value="Aldehyde ferredoxin oxidoreductase, N-terminal domain"/>
    <property type="match status" value="1"/>
</dbReference>
<evidence type="ECO:0000313" key="11">
    <source>
        <dbReference type="Proteomes" id="UP000190285"/>
    </source>
</evidence>
<evidence type="ECO:0000256" key="7">
    <source>
        <dbReference type="ARBA" id="ARBA00023014"/>
    </source>
</evidence>
<dbReference type="Pfam" id="PF01314">
    <property type="entry name" value="AFOR_C"/>
    <property type="match status" value="1"/>
</dbReference>
<evidence type="ECO:0000256" key="2">
    <source>
        <dbReference type="ARBA" id="ARBA00011032"/>
    </source>
</evidence>
<dbReference type="EMBL" id="FUZT01000002">
    <property type="protein sequence ID" value="SKC51670.1"/>
    <property type="molecule type" value="Genomic_DNA"/>
</dbReference>
<evidence type="ECO:0000259" key="9">
    <source>
        <dbReference type="SMART" id="SM00790"/>
    </source>
</evidence>
<evidence type="ECO:0000256" key="8">
    <source>
        <dbReference type="ARBA" id="ARBA00049934"/>
    </source>
</evidence>
<keyword evidence="7" id="KW-0411">Iron-sulfur</keyword>
<dbReference type="RefSeq" id="WP_079490117.1">
    <property type="nucleotide sequence ID" value="NZ_FUZT01000002.1"/>
</dbReference>
<dbReference type="GO" id="GO:0016625">
    <property type="term" value="F:oxidoreductase activity, acting on the aldehyde or oxo group of donors, iron-sulfur protein as acceptor"/>
    <property type="evidence" value="ECO:0007669"/>
    <property type="project" value="InterPro"/>
</dbReference>
<dbReference type="InterPro" id="IPR036021">
    <property type="entry name" value="Tungsten_al_ferr_oxy-like_C"/>
</dbReference>